<evidence type="ECO:0000313" key="1">
    <source>
        <dbReference type="EMBL" id="CDJ45210.1"/>
    </source>
</evidence>
<dbReference type="VEuPathDB" id="ToxoDB:ETH_00023310"/>
<keyword evidence="2" id="KW-1185">Reference proteome</keyword>
<dbReference type="Proteomes" id="UP000030747">
    <property type="component" value="Unassembled WGS sequence"/>
</dbReference>
<accession>U6LBS4</accession>
<evidence type="ECO:0000313" key="2">
    <source>
        <dbReference type="Proteomes" id="UP000030747"/>
    </source>
</evidence>
<dbReference type="EMBL" id="HG678089">
    <property type="protein sequence ID" value="CDJ45210.1"/>
    <property type="molecule type" value="Genomic_DNA"/>
</dbReference>
<proteinExistence type="predicted"/>
<reference evidence="1" key="2">
    <citation type="submission" date="2013-10" db="EMBL/GenBank/DDBJ databases">
        <authorList>
            <person name="Aslett M."/>
        </authorList>
    </citation>
    <scope>NUCLEOTIDE SEQUENCE [LARGE SCALE GENOMIC DNA]</scope>
    <source>
        <strain evidence="1">Houghton</strain>
    </source>
</reference>
<sequence>MHCGRTAAVPEPTDCAALAASFAADAVTAAVTAAAKKQLTQPNTRDNHWKKCCRKITISSRPVHMHLSGQLDSSSGGPVALGSADQFFSNDQHEKVTPAKSDLVGKAFVNMSVTSYHPFSFPRGLSRLAQQHRQQQQQLQLRQSRVTD</sequence>
<dbReference type="GeneID" id="25253774"/>
<gene>
    <name evidence="1" type="ORF">ETH_00023310</name>
</gene>
<dbReference type="AlphaFoldDB" id="U6LBS4"/>
<organism evidence="1 2">
    <name type="scientific">Eimeria tenella</name>
    <name type="common">Coccidian parasite</name>
    <dbReference type="NCBI Taxonomy" id="5802"/>
    <lineage>
        <taxon>Eukaryota</taxon>
        <taxon>Sar</taxon>
        <taxon>Alveolata</taxon>
        <taxon>Apicomplexa</taxon>
        <taxon>Conoidasida</taxon>
        <taxon>Coccidia</taxon>
        <taxon>Eucoccidiorida</taxon>
        <taxon>Eimeriorina</taxon>
        <taxon>Eimeriidae</taxon>
        <taxon>Eimeria</taxon>
    </lineage>
</organism>
<dbReference type="RefSeq" id="XP_013235957.1">
    <property type="nucleotide sequence ID" value="XM_013380503.1"/>
</dbReference>
<protein>
    <submittedName>
        <fullName evidence="1">Uncharacterized protein</fullName>
    </submittedName>
</protein>
<dbReference type="VEuPathDB" id="ToxoDB:ETH2_1044400"/>
<dbReference type="OrthoDB" id="10346838at2759"/>
<name>U6LBS4_EIMTE</name>
<reference evidence="1" key="1">
    <citation type="submission" date="2013-10" db="EMBL/GenBank/DDBJ databases">
        <title>Genomic analysis of the causative agents of coccidiosis in chickens.</title>
        <authorList>
            <person name="Reid A.J."/>
            <person name="Blake D."/>
            <person name="Billington K."/>
            <person name="Browne H."/>
            <person name="Dunn M."/>
            <person name="Hung S."/>
            <person name="Kawahara F."/>
            <person name="Miranda-Saavedra D."/>
            <person name="Mourier T."/>
            <person name="Nagra H."/>
            <person name="Otto T.D."/>
            <person name="Rawlings N."/>
            <person name="Sanchez A."/>
            <person name="Sanders M."/>
            <person name="Subramaniam C."/>
            <person name="Tay Y."/>
            <person name="Dear P."/>
            <person name="Doerig C."/>
            <person name="Gruber A."/>
            <person name="Parkinson J."/>
            <person name="Shirley M."/>
            <person name="Wan K.L."/>
            <person name="Berriman M."/>
            <person name="Tomley F."/>
            <person name="Pain A."/>
        </authorList>
    </citation>
    <scope>NUCLEOTIDE SEQUENCE [LARGE SCALE GENOMIC DNA]</scope>
    <source>
        <strain evidence="1">Houghton</strain>
    </source>
</reference>